<dbReference type="RefSeq" id="WP_066771737.1">
    <property type="nucleotide sequence ID" value="NZ_CP013244.1"/>
</dbReference>
<dbReference type="EMBL" id="CP013244">
    <property type="protein sequence ID" value="ANP46537.1"/>
    <property type="molecule type" value="Genomic_DNA"/>
</dbReference>
<organism evidence="16 17">
    <name type="scientific">Candidatus Viadribacter manganicus</name>
    <dbReference type="NCBI Taxonomy" id="1759059"/>
    <lineage>
        <taxon>Bacteria</taxon>
        <taxon>Pseudomonadati</taxon>
        <taxon>Pseudomonadota</taxon>
        <taxon>Alphaproteobacteria</taxon>
        <taxon>Hyphomonadales</taxon>
        <taxon>Hyphomonadaceae</taxon>
        <taxon>Candidatus Viadribacter</taxon>
    </lineage>
</organism>
<evidence type="ECO:0000259" key="15">
    <source>
        <dbReference type="Pfam" id="PF07715"/>
    </source>
</evidence>
<evidence type="ECO:0000256" key="1">
    <source>
        <dbReference type="ARBA" id="ARBA00004571"/>
    </source>
</evidence>
<dbReference type="InParanoid" id="A0A1B1AJ05"/>
<keyword evidence="13" id="KW-0732">Signal</keyword>
<dbReference type="PANTHER" id="PTHR32552:SF81">
    <property type="entry name" value="TONB-DEPENDENT OUTER MEMBRANE RECEPTOR"/>
    <property type="match status" value="1"/>
</dbReference>
<dbReference type="PANTHER" id="PTHR32552">
    <property type="entry name" value="FERRICHROME IRON RECEPTOR-RELATED"/>
    <property type="match status" value="1"/>
</dbReference>
<evidence type="ECO:0000256" key="7">
    <source>
        <dbReference type="ARBA" id="ARBA00023065"/>
    </source>
</evidence>
<comment type="subcellular location">
    <subcellularLocation>
        <location evidence="1 11">Cell outer membrane</location>
        <topology evidence="1 11">Multi-pass membrane protein</topology>
    </subcellularLocation>
</comment>
<evidence type="ECO:0000256" key="3">
    <source>
        <dbReference type="ARBA" id="ARBA00022452"/>
    </source>
</evidence>
<keyword evidence="17" id="KW-1185">Reference proteome</keyword>
<dbReference type="InterPro" id="IPR039426">
    <property type="entry name" value="TonB-dep_rcpt-like"/>
</dbReference>
<feature type="domain" description="TonB-dependent receptor plug" evidence="15">
    <location>
        <begin position="51"/>
        <end position="160"/>
    </location>
</feature>
<keyword evidence="3 11" id="KW-1134">Transmembrane beta strand</keyword>
<evidence type="ECO:0000313" key="17">
    <source>
        <dbReference type="Proteomes" id="UP000092498"/>
    </source>
</evidence>
<feature type="chain" id="PRO_5008518891" evidence="13">
    <location>
        <begin position="31"/>
        <end position="747"/>
    </location>
</feature>
<reference evidence="16 17" key="1">
    <citation type="submission" date="2015-11" db="EMBL/GenBank/DDBJ databases">
        <title>Whole-Genome Sequence of Candidatus Oderbacter manganicum from the National Park Lower Oder Valley, Germany.</title>
        <authorList>
            <person name="Braun B."/>
            <person name="Liere K."/>
            <person name="Szewzyk U."/>
        </authorList>
    </citation>
    <scope>NUCLEOTIDE SEQUENCE [LARGE SCALE GENOMIC DNA]</scope>
    <source>
        <strain evidence="16 17">OTSz_A_272</strain>
    </source>
</reference>
<gene>
    <name evidence="16" type="ORF">ATE48_11715</name>
</gene>
<dbReference type="SUPFAM" id="SSF56935">
    <property type="entry name" value="Porins"/>
    <property type="match status" value="1"/>
</dbReference>
<evidence type="ECO:0000256" key="8">
    <source>
        <dbReference type="ARBA" id="ARBA00023077"/>
    </source>
</evidence>
<keyword evidence="2 11" id="KW-0813">Transport</keyword>
<evidence type="ECO:0000259" key="14">
    <source>
        <dbReference type="Pfam" id="PF00593"/>
    </source>
</evidence>
<keyword evidence="9 11" id="KW-0472">Membrane</keyword>
<protein>
    <submittedName>
        <fullName evidence="16">TonB-dependent receptor</fullName>
    </submittedName>
</protein>
<dbReference type="AlphaFoldDB" id="A0A1B1AJ05"/>
<evidence type="ECO:0000256" key="5">
    <source>
        <dbReference type="ARBA" id="ARBA00022692"/>
    </source>
</evidence>
<dbReference type="GO" id="GO:0006826">
    <property type="term" value="P:iron ion transport"/>
    <property type="evidence" value="ECO:0007669"/>
    <property type="project" value="UniProtKB-KW"/>
</dbReference>
<dbReference type="OrthoDB" id="9760333at2"/>
<evidence type="ECO:0000256" key="10">
    <source>
        <dbReference type="ARBA" id="ARBA00023237"/>
    </source>
</evidence>
<dbReference type="InterPro" id="IPR000531">
    <property type="entry name" value="Beta-barrel_TonB"/>
</dbReference>
<comment type="similarity">
    <text evidence="11 12">Belongs to the TonB-dependent receptor family.</text>
</comment>
<sequence>MKRFGDTARVALLLASVAASPFALSTPAFAQDGVSEEEELVVTARRRDETLQDVPIAITVQSAEQLDQRGASDITVLQQTSPNSTVQVARGSNSTLIAFIRGVGQQDPLWGFEPGVGLYVDDVYVARPQAAVLDIFDIQRIEVLRGPQGTLYGRNSVGGAVRYVTSPLDTEEAHLRARFNYGSYNQMEAIISGSVPLTENFVVGGALALYARDGYGENLVTGAEHYNKDVDAFRLSAEWNPTDALSIRLSADRVVDDSNPRHGHRLASYPAGGTSYDVLPNVYDTRAGAGDDNHVTTAGQALRIDYELTPNLMLRSITATRRGKTEGIIDFDNTEFPTLDIPAYYRDEQFTQEFQLVFDYDRIQGVAGLFYLDATAEGAFDTVLGGLATTIFTQGSVDTESLAAFADVSFDITDSLALSVGARWTRDEKTGQVYRQNFTGIRSPFFGNGAAVPGLVRTNYTNDASFEEVTPRVSLTWEASDALTLYGSYSQGFKSGGFDMRGDAVFTPDTVNGYAPEFVDTYEIGFHSSFMQGRLNLSGAVFSSEYTDMQITRQEPTTLGGIASFVDNAASADINGAEIEGSYRITDSFRTNFSVGYIDGQFNEYMSNTVVANPAPPPATIVVPIDLSGSAALQNTPDLTASLSFTYEAPLANGTLAITPSAAYRGDSQMFEFATPALDQGAYTLYNASITWTSDSDHVRLGLHALNLSDEEYRVGGYNFPGATFGNSIIGYYGPPQTITGSIEFRF</sequence>
<dbReference type="GO" id="GO:0009279">
    <property type="term" value="C:cell outer membrane"/>
    <property type="evidence" value="ECO:0007669"/>
    <property type="project" value="UniProtKB-SubCell"/>
</dbReference>
<dbReference type="STRING" id="1759059.ATE48_11715"/>
<dbReference type="Proteomes" id="UP000092498">
    <property type="component" value="Chromosome"/>
</dbReference>
<dbReference type="PROSITE" id="PS52016">
    <property type="entry name" value="TONB_DEPENDENT_REC_3"/>
    <property type="match status" value="1"/>
</dbReference>
<dbReference type="KEGG" id="cbot:ATE48_11715"/>
<dbReference type="CDD" id="cd01347">
    <property type="entry name" value="ligand_gated_channel"/>
    <property type="match status" value="1"/>
</dbReference>
<keyword evidence="16" id="KW-0675">Receptor</keyword>
<keyword evidence="10 11" id="KW-0998">Cell outer membrane</keyword>
<accession>A0A1B1AJ05</accession>
<keyword evidence="6" id="KW-0408">Iron</keyword>
<evidence type="ECO:0000256" key="9">
    <source>
        <dbReference type="ARBA" id="ARBA00023136"/>
    </source>
</evidence>
<evidence type="ECO:0000256" key="4">
    <source>
        <dbReference type="ARBA" id="ARBA00022496"/>
    </source>
</evidence>
<evidence type="ECO:0000256" key="2">
    <source>
        <dbReference type="ARBA" id="ARBA00022448"/>
    </source>
</evidence>
<name>A0A1B1AJ05_9PROT</name>
<dbReference type="Pfam" id="PF00593">
    <property type="entry name" value="TonB_dep_Rec_b-barrel"/>
    <property type="match status" value="1"/>
</dbReference>
<keyword evidence="4" id="KW-0410">Iron transport</keyword>
<evidence type="ECO:0000256" key="6">
    <source>
        <dbReference type="ARBA" id="ARBA00023004"/>
    </source>
</evidence>
<feature type="domain" description="TonB-dependent receptor-like beta-barrel" evidence="14">
    <location>
        <begin position="274"/>
        <end position="708"/>
    </location>
</feature>
<feature type="signal peptide" evidence="13">
    <location>
        <begin position="1"/>
        <end position="30"/>
    </location>
</feature>
<dbReference type="InterPro" id="IPR012910">
    <property type="entry name" value="Plug_dom"/>
</dbReference>
<dbReference type="Gene3D" id="2.40.170.20">
    <property type="entry name" value="TonB-dependent receptor, beta-barrel domain"/>
    <property type="match status" value="1"/>
</dbReference>
<proteinExistence type="inferred from homology"/>
<evidence type="ECO:0000313" key="16">
    <source>
        <dbReference type="EMBL" id="ANP46537.1"/>
    </source>
</evidence>
<keyword evidence="5 11" id="KW-0812">Transmembrane</keyword>
<keyword evidence="7" id="KW-0406">Ion transport</keyword>
<dbReference type="InterPro" id="IPR036942">
    <property type="entry name" value="Beta-barrel_TonB_sf"/>
</dbReference>
<evidence type="ECO:0000256" key="12">
    <source>
        <dbReference type="RuleBase" id="RU003357"/>
    </source>
</evidence>
<keyword evidence="8 12" id="KW-0798">TonB box</keyword>
<evidence type="ECO:0000256" key="13">
    <source>
        <dbReference type="SAM" id="SignalP"/>
    </source>
</evidence>
<evidence type="ECO:0000256" key="11">
    <source>
        <dbReference type="PROSITE-ProRule" id="PRU01360"/>
    </source>
</evidence>
<dbReference type="Pfam" id="PF07715">
    <property type="entry name" value="Plug"/>
    <property type="match status" value="1"/>
</dbReference>